<evidence type="ECO:0000256" key="2">
    <source>
        <dbReference type="ARBA" id="ARBA00023239"/>
    </source>
</evidence>
<dbReference type="InterPro" id="IPR002762">
    <property type="entry name" value="CbiX-like"/>
</dbReference>
<keyword evidence="2" id="KW-0456">Lyase</keyword>
<dbReference type="Pfam" id="PF01903">
    <property type="entry name" value="CbiX"/>
    <property type="match status" value="1"/>
</dbReference>
<dbReference type="InterPro" id="IPR050963">
    <property type="entry name" value="Sirohydro_Cobaltochel/CbiX"/>
</dbReference>
<gene>
    <name evidence="3" type="ORF">OVY01_09340</name>
</gene>
<comment type="caution">
    <text evidence="3">The sequence shown here is derived from an EMBL/GenBank/DDBJ whole genome shotgun (WGS) entry which is preliminary data.</text>
</comment>
<dbReference type="SUPFAM" id="SSF53800">
    <property type="entry name" value="Chelatase"/>
    <property type="match status" value="1"/>
</dbReference>
<protein>
    <submittedName>
        <fullName evidence="3">CbiX/SirB N-terminal domain-containing protein</fullName>
    </submittedName>
</protein>
<evidence type="ECO:0000313" key="3">
    <source>
        <dbReference type="EMBL" id="MCY0387436.1"/>
    </source>
</evidence>
<organism evidence="3 4">
    <name type="scientific">Robbsia betulipollinis</name>
    <dbReference type="NCBI Taxonomy" id="2981849"/>
    <lineage>
        <taxon>Bacteria</taxon>
        <taxon>Pseudomonadati</taxon>
        <taxon>Pseudomonadota</taxon>
        <taxon>Betaproteobacteria</taxon>
        <taxon>Burkholderiales</taxon>
        <taxon>Burkholderiaceae</taxon>
        <taxon>Robbsia</taxon>
    </lineage>
</organism>
<reference evidence="3" key="1">
    <citation type="submission" date="2022-11" db="EMBL/GenBank/DDBJ databases">
        <title>Robbsia betulipollinis sp. nov., isolated from pollen of birch (Betula pendula).</title>
        <authorList>
            <person name="Shi H."/>
            <person name="Ambika Manirajan B."/>
            <person name="Ratering S."/>
            <person name="Geissler-Plaum R."/>
            <person name="Schnell S."/>
        </authorList>
    </citation>
    <scope>NUCLEOTIDE SEQUENCE</scope>
    <source>
        <strain evidence="3">Bb-Pol-6</strain>
    </source>
</reference>
<dbReference type="RefSeq" id="WP_267847179.1">
    <property type="nucleotide sequence ID" value="NZ_JAPMXC010000001.1"/>
</dbReference>
<evidence type="ECO:0000256" key="1">
    <source>
        <dbReference type="ARBA" id="ARBA00022723"/>
    </source>
</evidence>
<dbReference type="Proteomes" id="UP001082899">
    <property type="component" value="Unassembled WGS sequence"/>
</dbReference>
<proteinExistence type="predicted"/>
<dbReference type="CDD" id="cd03416">
    <property type="entry name" value="CbiX_SirB_N"/>
    <property type="match status" value="1"/>
</dbReference>
<dbReference type="EMBL" id="JAPMXC010000001">
    <property type="protein sequence ID" value="MCY0387436.1"/>
    <property type="molecule type" value="Genomic_DNA"/>
</dbReference>
<accession>A0ABT3ZLQ7</accession>
<keyword evidence="1" id="KW-0479">Metal-binding</keyword>
<evidence type="ECO:0000313" key="4">
    <source>
        <dbReference type="Proteomes" id="UP001082899"/>
    </source>
</evidence>
<dbReference type="Gene3D" id="3.40.50.1400">
    <property type="match status" value="1"/>
</dbReference>
<dbReference type="PANTHER" id="PTHR33542:SF3">
    <property type="entry name" value="SIROHYDROCHLORIN FERROCHELATASE, CHLOROPLASTIC"/>
    <property type="match status" value="1"/>
</dbReference>
<keyword evidence="4" id="KW-1185">Reference proteome</keyword>
<dbReference type="PANTHER" id="PTHR33542">
    <property type="entry name" value="SIROHYDROCHLORIN FERROCHELATASE, CHLOROPLASTIC"/>
    <property type="match status" value="1"/>
</dbReference>
<sequence length="148" mass="15661">MSDANVLPPSATPLRGLILFGHGARDPRWAEPFERLAQQMRARQAAVRADDGAAGSPGAGPVSLAFLELMTPDLATAVGEQVSAGCDVITVVPVFFGRGAHLRRDFPALLDACRASHPDITIRSAEAVGEDESVLQAVGAYALQQWQE</sequence>
<name>A0ABT3ZLQ7_9BURK</name>